<organism evidence="3 4">
    <name type="scientific">Planctomicrobium piriforme</name>
    <dbReference type="NCBI Taxonomy" id="1576369"/>
    <lineage>
        <taxon>Bacteria</taxon>
        <taxon>Pseudomonadati</taxon>
        <taxon>Planctomycetota</taxon>
        <taxon>Planctomycetia</taxon>
        <taxon>Planctomycetales</taxon>
        <taxon>Planctomycetaceae</taxon>
        <taxon>Planctomicrobium</taxon>
    </lineage>
</organism>
<evidence type="ECO:0000313" key="4">
    <source>
        <dbReference type="Proteomes" id="UP000199518"/>
    </source>
</evidence>
<feature type="compositionally biased region" description="Basic and acidic residues" evidence="1">
    <location>
        <begin position="143"/>
        <end position="155"/>
    </location>
</feature>
<feature type="region of interest" description="Disordered" evidence="1">
    <location>
        <begin position="346"/>
        <end position="366"/>
    </location>
</feature>
<keyword evidence="2" id="KW-1133">Transmembrane helix</keyword>
<dbReference type="Proteomes" id="UP000199518">
    <property type="component" value="Unassembled WGS sequence"/>
</dbReference>
<dbReference type="RefSeq" id="WP_092050422.1">
    <property type="nucleotide sequence ID" value="NZ_FOQD01000008.1"/>
</dbReference>
<feature type="compositionally biased region" description="Polar residues" evidence="1">
    <location>
        <begin position="356"/>
        <end position="366"/>
    </location>
</feature>
<keyword evidence="2" id="KW-0472">Membrane</keyword>
<keyword evidence="2" id="KW-0812">Transmembrane</keyword>
<dbReference type="InterPro" id="IPR019734">
    <property type="entry name" value="TPR_rpt"/>
</dbReference>
<dbReference type="SMART" id="SM00028">
    <property type="entry name" value="TPR"/>
    <property type="match status" value="5"/>
</dbReference>
<name>A0A1I3HNR2_9PLAN</name>
<dbReference type="Pfam" id="PF13176">
    <property type="entry name" value="TPR_7"/>
    <property type="match status" value="1"/>
</dbReference>
<evidence type="ECO:0000256" key="2">
    <source>
        <dbReference type="SAM" id="Phobius"/>
    </source>
</evidence>
<evidence type="ECO:0000313" key="3">
    <source>
        <dbReference type="EMBL" id="SFI37150.1"/>
    </source>
</evidence>
<dbReference type="SUPFAM" id="SSF48452">
    <property type="entry name" value="TPR-like"/>
    <property type="match status" value="2"/>
</dbReference>
<protein>
    <submittedName>
        <fullName evidence="3">Tetratricopeptide repeat-containing protein</fullName>
    </submittedName>
</protein>
<feature type="transmembrane region" description="Helical" evidence="2">
    <location>
        <begin position="24"/>
        <end position="44"/>
    </location>
</feature>
<gene>
    <name evidence="3" type="ORF">SAMN05421753_108130</name>
</gene>
<accession>A0A1I3HNR2</accession>
<dbReference type="Gene3D" id="1.25.40.10">
    <property type="entry name" value="Tetratricopeptide repeat domain"/>
    <property type="match status" value="3"/>
</dbReference>
<keyword evidence="4" id="KW-1185">Reference proteome</keyword>
<feature type="region of interest" description="Disordered" evidence="1">
    <location>
        <begin position="123"/>
        <end position="156"/>
    </location>
</feature>
<dbReference type="STRING" id="1576369.SAMN05421753_108130"/>
<dbReference type="InterPro" id="IPR011990">
    <property type="entry name" value="TPR-like_helical_dom_sf"/>
</dbReference>
<dbReference type="EMBL" id="FOQD01000008">
    <property type="protein sequence ID" value="SFI37150.1"/>
    <property type="molecule type" value="Genomic_DNA"/>
</dbReference>
<reference evidence="4" key="1">
    <citation type="submission" date="2016-10" db="EMBL/GenBank/DDBJ databases">
        <authorList>
            <person name="Varghese N."/>
            <person name="Submissions S."/>
        </authorList>
    </citation>
    <scope>NUCLEOTIDE SEQUENCE [LARGE SCALE GENOMIC DNA]</scope>
    <source>
        <strain evidence="4">DSM 26348</strain>
    </source>
</reference>
<proteinExistence type="predicted"/>
<feature type="region of interest" description="Disordered" evidence="1">
    <location>
        <begin position="54"/>
        <end position="106"/>
    </location>
</feature>
<dbReference type="OrthoDB" id="274476at2"/>
<sequence length="830" mass="89073">MSGAGKQTEVPPTPAGIAIPIRRLLLVLTGCGFLAAGTAVGILLERQISQSRNPAASTDNAHTADGHAVTSKSDHAAPGHGDTAHGPALDHSSTNSEHGHETAAAPHGENSLAAEVIAAHDSTPTLPEAMPGDQPESLTDPLTAEHHPDAEEHSPLPETAAAPALPAETVPPPVMMLHGSPQDETLARADQLFLEGSYRAARDKYLPLIAGSSGPHTLHLALKLALCEEMLGNSKAAQTAYRHILEHSTQQHVREAALLGQTRIWAATGRSELATAALFKALLEGLTSDRNSALPHQLACLVAGRVRTVPSGTPAHEVMFRDEALVPPELAVHPIQVMDCVSQVSTPNTDVKDRSPQSIRLSQRSGNQPDEIVLSLHIGRTSADAILKQVLTTCGLRCHLPESDRIQLAEHTLQPDCDDVPLSLILDAICEPFELMWASNDGEIAISSASNAKVEDLAAYRRNAALRVLRFASARAPEHADVAASCAELGRVIAVSGATASAIQTLERTCEQYPRSEYVPIVWYNLGKLLMKQGRPDDAAIAFYHAADMLAGASLEAASYLYVGRMCLENDNPRGAITPLTRAMSLATGTPYEPTAALQLSCAYLMLNHFQRANSVLMDHRSSLEAPGVSDQAAFLSTLVHYHAATEASDKFRAGSNLIGTMTNLNLRNCFGGHWTYLAGNAYRDTGMTQDAVQVYRRCIETSYPFPLQNRMRATLLHDAPELLSTLPSGKRALAAEQVPETFQIDALLTEANAAYHHGKYDDAVRLCRNILTSDRATQDRRRTALRLMGQVLQAQGHYEESVQCFTGTIPAEIPAPASPSAKQPKGVSR</sequence>
<dbReference type="AlphaFoldDB" id="A0A1I3HNR2"/>
<evidence type="ECO:0000256" key="1">
    <source>
        <dbReference type="SAM" id="MobiDB-lite"/>
    </source>
</evidence>